<keyword evidence="1" id="KW-0131">Cell cycle</keyword>
<feature type="non-terminal residue" evidence="1">
    <location>
        <position position="99"/>
    </location>
</feature>
<dbReference type="EMBL" id="CADCVZ010000001">
    <property type="protein sequence ID" value="CAA9488029.1"/>
    <property type="molecule type" value="Genomic_DNA"/>
</dbReference>
<organism evidence="1">
    <name type="scientific">uncultured Sphingomonas sp</name>
    <dbReference type="NCBI Taxonomy" id="158754"/>
    <lineage>
        <taxon>Bacteria</taxon>
        <taxon>Pseudomonadati</taxon>
        <taxon>Pseudomonadota</taxon>
        <taxon>Alphaproteobacteria</taxon>
        <taxon>Sphingomonadales</taxon>
        <taxon>Sphingomonadaceae</taxon>
        <taxon>Sphingomonas</taxon>
        <taxon>environmental samples</taxon>
    </lineage>
</organism>
<proteinExistence type="predicted"/>
<reference evidence="1" key="1">
    <citation type="submission" date="2020-02" db="EMBL/GenBank/DDBJ databases">
        <authorList>
            <person name="Meier V. D."/>
        </authorList>
    </citation>
    <scope>NUCLEOTIDE SEQUENCE</scope>
    <source>
        <strain evidence="1">AVDCRST_MAG09</strain>
    </source>
</reference>
<dbReference type="GO" id="GO:0051301">
    <property type="term" value="P:cell division"/>
    <property type="evidence" value="ECO:0007669"/>
    <property type="project" value="UniProtKB-KW"/>
</dbReference>
<name>A0A6J4SB77_9SPHN</name>
<dbReference type="AlphaFoldDB" id="A0A6J4SB77"/>
<accession>A0A6J4SB77</accession>
<keyword evidence="1" id="KW-0132">Cell division</keyword>
<gene>
    <name evidence="1" type="ORF">AVDCRST_MAG09-654</name>
</gene>
<sequence length="99" mass="10441">CFLPFSVCWTCCCGCSAGSSSCRSCCRGWWRSTSSTLRRTACGASSVRSTGCSIRSTGRSARSCRTSAGSTCRPSYCCSPSRSCGCCLAASLRTWPTRG</sequence>
<feature type="non-terminal residue" evidence="1">
    <location>
        <position position="1"/>
    </location>
</feature>
<evidence type="ECO:0000313" key="1">
    <source>
        <dbReference type="EMBL" id="CAA9488029.1"/>
    </source>
</evidence>
<protein>
    <submittedName>
        <fullName evidence="1">Cell division integral membrane protein, YggT and half-length relatives</fullName>
    </submittedName>
</protein>